<evidence type="ECO:0000313" key="1">
    <source>
        <dbReference type="EMBL" id="PUB11253.1"/>
    </source>
</evidence>
<dbReference type="InterPro" id="IPR027417">
    <property type="entry name" value="P-loop_NTPase"/>
</dbReference>
<evidence type="ECO:0000313" key="2">
    <source>
        <dbReference type="Proteomes" id="UP000244523"/>
    </source>
</evidence>
<keyword evidence="2" id="KW-1185">Reference proteome</keyword>
<dbReference type="Proteomes" id="UP000244523">
    <property type="component" value="Unassembled WGS sequence"/>
</dbReference>
<dbReference type="EMBL" id="QBUD01000014">
    <property type="protein sequence ID" value="PUB11253.1"/>
    <property type="molecule type" value="Genomic_DNA"/>
</dbReference>
<dbReference type="Gene3D" id="3.40.50.300">
    <property type="entry name" value="P-loop containing nucleotide triphosphate hydrolases"/>
    <property type="match status" value="1"/>
</dbReference>
<comment type="caution">
    <text evidence="1">The sequence shown here is derived from an EMBL/GenBank/DDBJ whole genome shotgun (WGS) entry which is preliminary data.</text>
</comment>
<proteinExistence type="predicted"/>
<protein>
    <recommendedName>
        <fullName evidence="3">Sulfotransferase family protein</fullName>
    </recommendedName>
</protein>
<dbReference type="SUPFAM" id="SSF52540">
    <property type="entry name" value="P-loop containing nucleoside triphosphate hydrolases"/>
    <property type="match status" value="1"/>
</dbReference>
<accession>A0A2T6K920</accession>
<organism evidence="1 2">
    <name type="scientific">Yoonia sediminilitoris</name>
    <dbReference type="NCBI Taxonomy" id="1286148"/>
    <lineage>
        <taxon>Bacteria</taxon>
        <taxon>Pseudomonadati</taxon>
        <taxon>Pseudomonadota</taxon>
        <taxon>Alphaproteobacteria</taxon>
        <taxon>Rhodobacterales</taxon>
        <taxon>Paracoccaceae</taxon>
        <taxon>Yoonia</taxon>
    </lineage>
</organism>
<sequence length="205" mass="23632">MKVAEQMLVFWKENLVLLAVPKTGSTAIEGALAPRASMVLRDPPQLKHAPCYRYKRFLRPFFIQAGGQTPELMAIVRNPIDWLGSWYRYRTRDDLIGHENSTRDVSFDDFVLEYCKGNPAPYANVGSQNKFLRINDGELGVEHLFRYEATDIWRGYLEDRLGMEITLKQKNVSPQMPLALSPEVETRLRDKRAAEFEVWGMARHG</sequence>
<reference evidence="1 2" key="1">
    <citation type="submission" date="2018-04" db="EMBL/GenBank/DDBJ databases">
        <title>Genomic Encyclopedia of Archaeal and Bacterial Type Strains, Phase II (KMG-II): from individual species to whole genera.</title>
        <authorList>
            <person name="Goeker M."/>
        </authorList>
    </citation>
    <scope>NUCLEOTIDE SEQUENCE [LARGE SCALE GENOMIC DNA]</scope>
    <source>
        <strain evidence="1 2">DSM 29955</strain>
    </source>
</reference>
<name>A0A2T6K920_9RHOB</name>
<dbReference type="AlphaFoldDB" id="A0A2T6K920"/>
<evidence type="ECO:0008006" key="3">
    <source>
        <dbReference type="Google" id="ProtNLM"/>
    </source>
</evidence>
<gene>
    <name evidence="1" type="ORF">C8N45_11425</name>
</gene>